<dbReference type="PROSITE" id="PS50297">
    <property type="entry name" value="ANK_REP_REGION"/>
    <property type="match status" value="8"/>
</dbReference>
<dbReference type="PANTHER" id="PTHR24126">
    <property type="entry name" value="ANKYRIN REPEAT, PH AND SEC7 DOMAIN CONTAINING PROTEIN SECG-RELATED"/>
    <property type="match status" value="1"/>
</dbReference>
<dbReference type="PANTHER" id="PTHR24126:SF14">
    <property type="entry name" value="ANK_REP_REGION DOMAIN-CONTAINING PROTEIN"/>
    <property type="match status" value="1"/>
</dbReference>
<feature type="repeat" description="ANK" evidence="3">
    <location>
        <begin position="385"/>
        <end position="419"/>
    </location>
</feature>
<dbReference type="Proteomes" id="UP001149090">
    <property type="component" value="Unassembled WGS sequence"/>
</dbReference>
<reference evidence="5" key="1">
    <citation type="submission" date="2022-10" db="EMBL/GenBank/DDBJ databases">
        <title>Novel sulphate-reducing endosymbionts in the free-living metamonad Anaeramoeba.</title>
        <authorList>
            <person name="Jerlstrom-Hultqvist J."/>
            <person name="Cepicka I."/>
            <person name="Gallot-Lavallee L."/>
            <person name="Salas-Leiva D."/>
            <person name="Curtis B.A."/>
            <person name="Zahonova K."/>
            <person name="Pipaliya S."/>
            <person name="Dacks J."/>
            <person name="Roger A.J."/>
        </authorList>
    </citation>
    <scope>NUCLEOTIDE SEQUENCE</scope>
    <source>
        <strain evidence="5">BMAN</strain>
    </source>
</reference>
<feature type="repeat" description="ANK" evidence="3">
    <location>
        <begin position="468"/>
        <end position="502"/>
    </location>
</feature>
<dbReference type="InterPro" id="IPR002110">
    <property type="entry name" value="Ankyrin_rpt"/>
</dbReference>
<protein>
    <submittedName>
        <fullName evidence="5">Ankyrin repeat-containing protein</fullName>
    </submittedName>
</protein>
<gene>
    <name evidence="5" type="ORF">M0811_07597</name>
</gene>
<evidence type="ECO:0000256" key="3">
    <source>
        <dbReference type="PROSITE-ProRule" id="PRU00023"/>
    </source>
</evidence>
<dbReference type="InterPro" id="IPR011333">
    <property type="entry name" value="SKP1/BTB/POZ_sf"/>
</dbReference>
<dbReference type="InterPro" id="IPR000210">
    <property type="entry name" value="BTB/POZ_dom"/>
</dbReference>
<dbReference type="Pfam" id="PF00651">
    <property type="entry name" value="BTB"/>
    <property type="match status" value="1"/>
</dbReference>
<dbReference type="PROSITE" id="PS50088">
    <property type="entry name" value="ANK_REPEAT"/>
    <property type="match status" value="9"/>
</dbReference>
<feature type="repeat" description="ANK" evidence="3">
    <location>
        <begin position="578"/>
        <end position="612"/>
    </location>
</feature>
<dbReference type="Gene3D" id="1.25.40.20">
    <property type="entry name" value="Ankyrin repeat-containing domain"/>
    <property type="match status" value="4"/>
</dbReference>
<keyword evidence="2 3" id="KW-0040">ANK repeat</keyword>
<feature type="repeat" description="ANK" evidence="3">
    <location>
        <begin position="257"/>
        <end position="291"/>
    </location>
</feature>
<accession>A0A9Q0LMR5</accession>
<dbReference type="SMART" id="SM00248">
    <property type="entry name" value="ANK"/>
    <property type="match status" value="14"/>
</dbReference>
<evidence type="ECO:0000313" key="5">
    <source>
        <dbReference type="EMBL" id="KAJ5075244.1"/>
    </source>
</evidence>
<feature type="repeat" description="ANK" evidence="3">
    <location>
        <begin position="613"/>
        <end position="644"/>
    </location>
</feature>
<evidence type="ECO:0000259" key="4">
    <source>
        <dbReference type="PROSITE" id="PS50097"/>
    </source>
</evidence>
<evidence type="ECO:0000256" key="1">
    <source>
        <dbReference type="ARBA" id="ARBA00022737"/>
    </source>
</evidence>
<dbReference type="SUPFAM" id="SSF48403">
    <property type="entry name" value="Ankyrin repeat"/>
    <property type="match status" value="3"/>
</dbReference>
<organism evidence="5 6">
    <name type="scientific">Anaeramoeba ignava</name>
    <name type="common">Anaerobic marine amoeba</name>
    <dbReference type="NCBI Taxonomy" id="1746090"/>
    <lineage>
        <taxon>Eukaryota</taxon>
        <taxon>Metamonada</taxon>
        <taxon>Anaeramoebidae</taxon>
        <taxon>Anaeramoeba</taxon>
    </lineage>
</organism>
<feature type="domain" description="BTB" evidence="4">
    <location>
        <begin position="791"/>
        <end position="857"/>
    </location>
</feature>
<comment type="caution">
    <text evidence="5">The sequence shown here is derived from an EMBL/GenBank/DDBJ whole genome shotgun (WGS) entry which is preliminary data.</text>
</comment>
<feature type="repeat" description="ANK" evidence="3">
    <location>
        <begin position="353"/>
        <end position="387"/>
    </location>
</feature>
<evidence type="ECO:0000256" key="2">
    <source>
        <dbReference type="ARBA" id="ARBA00023043"/>
    </source>
</evidence>
<keyword evidence="6" id="KW-1185">Reference proteome</keyword>
<feature type="repeat" description="ANK" evidence="3">
    <location>
        <begin position="507"/>
        <end position="541"/>
    </location>
</feature>
<dbReference type="EMBL" id="JAPDFW010000066">
    <property type="protein sequence ID" value="KAJ5075244.1"/>
    <property type="molecule type" value="Genomic_DNA"/>
</dbReference>
<feature type="repeat" description="ANK" evidence="3">
    <location>
        <begin position="289"/>
        <end position="323"/>
    </location>
</feature>
<keyword evidence="1" id="KW-0677">Repeat</keyword>
<name>A0A9Q0LMR5_ANAIG</name>
<dbReference type="Gene3D" id="3.30.710.10">
    <property type="entry name" value="Potassium Channel Kv1.1, Chain A"/>
    <property type="match status" value="1"/>
</dbReference>
<dbReference type="AlphaFoldDB" id="A0A9Q0LMR5"/>
<proteinExistence type="predicted"/>
<dbReference type="Pfam" id="PF00023">
    <property type="entry name" value="Ank"/>
    <property type="match status" value="2"/>
</dbReference>
<dbReference type="Pfam" id="PF12796">
    <property type="entry name" value="Ank_2"/>
    <property type="match status" value="4"/>
</dbReference>
<evidence type="ECO:0000313" key="6">
    <source>
        <dbReference type="Proteomes" id="UP001149090"/>
    </source>
</evidence>
<dbReference type="CDD" id="cd18186">
    <property type="entry name" value="BTB_POZ_ZBTB_KLHL-like"/>
    <property type="match status" value="1"/>
</dbReference>
<dbReference type="InterPro" id="IPR036770">
    <property type="entry name" value="Ankyrin_rpt-contain_sf"/>
</dbReference>
<feature type="repeat" description="ANK" evidence="3">
    <location>
        <begin position="546"/>
        <end position="580"/>
    </location>
</feature>
<dbReference type="SUPFAM" id="SSF54695">
    <property type="entry name" value="POZ domain"/>
    <property type="match status" value="1"/>
</dbReference>
<sequence length="896" mass="106194">MGNKESKEFKELKNVELDERFLMLKKKYGSSFLKFIADLKPLDFELIQYAIEQGEKLNAKTAVKSKRNIIPIEKKCVNFVLIFNQNRDEKITLDILDWLLENGGDLNLQFLTPLHMLCDNRSTNTETIRFLIEKGYNLSLKTLTSFHMLCDNKSINTETIRLLIEKGYNFNMKIDTPLHFLCRNSAIRIDMLRLLKEKQVDFKMKNVSEKFYQSKRNSQKIPFFFIFFFLERCIQNDHLFKKKNITNSQFQFLLIFQKQTPIHFLCKNSSINIDMIRFLIENGADFNMQSETPFHLLCKNDSMNSDILFFLIEKGANLRLRNESAFHFLCRNECMNMNILRFLIEKEIKFNRRTETPLHFLCQNRSFNTEMLRLLMEKGVSFQKKSETPLHFLCQNRSFNTEMLRLLMEKGVDFNLETAVKNFWILSFDFRKLSSIQYLNLNQNNRTRNLNTEFIRILISKGFDLNLVNETPLHFLCKSDDINPDIIRILITNGANFNIQNKNNIIKDNTPLHFLCKSDDINSDIIRILITNGANFNIQNKNNIIKDNTPLHFICRNRILTSQMLRVLVSNGANFNISNGTPLHVICERKEISLEMLKILIENGANFTIPIETPLHILCKNKKFNLAMFRLLVERGANFNIKDDVGVTPLSLCEPLFQTLHSSFLSFLEDFQNLFEKHELTDFQISKFPVHRLMIELRTGKKAEQVRETLEKATENQIMKILRWIYFGRFKRLNSSDTIAKKQEEAETQTIYKTQEELQLYQLLKQIGIENPNERNIFVDIQKLYYQDDTKDFQIEVEGKNLKVHKLILQARSQLFRQMFISVDDKSNRTKDFSEQTYQNMSLFIKFLYTDRITQQDYEEMITKQENLFDFDFFFDFFQLHPNSSLQFYKEKFKDN</sequence>
<dbReference type="PROSITE" id="PS50097">
    <property type="entry name" value="BTB"/>
    <property type="match status" value="1"/>
</dbReference>